<dbReference type="Pfam" id="PF17920">
    <property type="entry name" value="TetR_C_16"/>
    <property type="match status" value="1"/>
</dbReference>
<dbReference type="RefSeq" id="WP_158239835.1">
    <property type="nucleotide sequence ID" value="NZ_PJNE01000001.1"/>
</dbReference>
<dbReference type="PANTHER" id="PTHR30055">
    <property type="entry name" value="HTH-TYPE TRANSCRIPTIONAL REGULATOR RUTR"/>
    <property type="match status" value="1"/>
</dbReference>
<keyword evidence="5" id="KW-1185">Reference proteome</keyword>
<dbReference type="PROSITE" id="PS50977">
    <property type="entry name" value="HTH_TETR_2"/>
    <property type="match status" value="1"/>
</dbReference>
<dbReference type="OrthoDB" id="3403733at2"/>
<evidence type="ECO:0000313" key="4">
    <source>
        <dbReference type="EMBL" id="PKW27252.1"/>
    </source>
</evidence>
<keyword evidence="1 2" id="KW-0238">DNA-binding</keyword>
<accession>A0A2N3YK72</accession>
<dbReference type="EMBL" id="PJNE01000001">
    <property type="protein sequence ID" value="PKW27252.1"/>
    <property type="molecule type" value="Genomic_DNA"/>
</dbReference>
<dbReference type="Gene3D" id="1.10.357.10">
    <property type="entry name" value="Tetracycline Repressor, domain 2"/>
    <property type="match status" value="1"/>
</dbReference>
<dbReference type="Gene3D" id="1.10.10.60">
    <property type="entry name" value="Homeodomain-like"/>
    <property type="match status" value="1"/>
</dbReference>
<dbReference type="InterPro" id="IPR050109">
    <property type="entry name" value="HTH-type_TetR-like_transc_reg"/>
</dbReference>
<organism evidence="4 5">
    <name type="scientific">Phycicoccus duodecadis</name>
    <dbReference type="NCBI Taxonomy" id="173053"/>
    <lineage>
        <taxon>Bacteria</taxon>
        <taxon>Bacillati</taxon>
        <taxon>Actinomycetota</taxon>
        <taxon>Actinomycetes</taxon>
        <taxon>Micrococcales</taxon>
        <taxon>Intrasporangiaceae</taxon>
        <taxon>Phycicoccus</taxon>
    </lineage>
</organism>
<dbReference type="SUPFAM" id="SSF46689">
    <property type="entry name" value="Homeodomain-like"/>
    <property type="match status" value="1"/>
</dbReference>
<dbReference type="InterPro" id="IPR041678">
    <property type="entry name" value="TetR_C_16"/>
</dbReference>
<dbReference type="Pfam" id="PF00440">
    <property type="entry name" value="TetR_N"/>
    <property type="match status" value="1"/>
</dbReference>
<dbReference type="AlphaFoldDB" id="A0A2N3YK72"/>
<sequence>MPRARGRRPAGSNTRETIAVAAKRQFAELGYPRTTLRGIAREADVDTRLVTHYFGSKQHLFVTVVDVPFEPEPLVDELVAGGVEGVGRTLATLVVRTLEQPEARQTMTGLLRAAASEDEVADLVRRFLTDRLLLPLARQVGGDRPELRAALVGSQITGYLFGRYVVGLPWLADADPEVLADTMAPVLQHYLTGDLGRPLPE</sequence>
<dbReference type="InterPro" id="IPR036271">
    <property type="entry name" value="Tet_transcr_reg_TetR-rel_C_sf"/>
</dbReference>
<reference evidence="4 5" key="1">
    <citation type="submission" date="2017-12" db="EMBL/GenBank/DDBJ databases">
        <title>Sequencing the genomes of 1000 Actinobacteria strains.</title>
        <authorList>
            <person name="Klenk H.-P."/>
        </authorList>
    </citation>
    <scope>NUCLEOTIDE SEQUENCE [LARGE SCALE GENOMIC DNA]</scope>
    <source>
        <strain evidence="4 5">DSM 12806</strain>
    </source>
</reference>
<gene>
    <name evidence="4" type="ORF">ATL31_2090</name>
</gene>
<protein>
    <submittedName>
        <fullName evidence="4">TetR family transcriptional regulator</fullName>
    </submittedName>
</protein>
<evidence type="ECO:0000313" key="5">
    <source>
        <dbReference type="Proteomes" id="UP000233781"/>
    </source>
</evidence>
<dbReference type="InterPro" id="IPR001647">
    <property type="entry name" value="HTH_TetR"/>
</dbReference>
<dbReference type="Proteomes" id="UP000233781">
    <property type="component" value="Unassembled WGS sequence"/>
</dbReference>
<dbReference type="SUPFAM" id="SSF48498">
    <property type="entry name" value="Tetracyclin repressor-like, C-terminal domain"/>
    <property type="match status" value="1"/>
</dbReference>
<dbReference type="PANTHER" id="PTHR30055:SF235">
    <property type="entry name" value="TRANSCRIPTIONAL REGULATORY PROTEIN"/>
    <property type="match status" value="1"/>
</dbReference>
<proteinExistence type="predicted"/>
<evidence type="ECO:0000256" key="2">
    <source>
        <dbReference type="PROSITE-ProRule" id="PRU00335"/>
    </source>
</evidence>
<comment type="caution">
    <text evidence="4">The sequence shown here is derived from an EMBL/GenBank/DDBJ whole genome shotgun (WGS) entry which is preliminary data.</text>
</comment>
<evidence type="ECO:0000256" key="1">
    <source>
        <dbReference type="ARBA" id="ARBA00023125"/>
    </source>
</evidence>
<feature type="DNA-binding region" description="H-T-H motif" evidence="2">
    <location>
        <begin position="35"/>
        <end position="54"/>
    </location>
</feature>
<name>A0A2N3YK72_9MICO</name>
<evidence type="ECO:0000259" key="3">
    <source>
        <dbReference type="PROSITE" id="PS50977"/>
    </source>
</evidence>
<dbReference type="GO" id="GO:0003700">
    <property type="term" value="F:DNA-binding transcription factor activity"/>
    <property type="evidence" value="ECO:0007669"/>
    <property type="project" value="TreeGrafter"/>
</dbReference>
<dbReference type="GO" id="GO:0000976">
    <property type="term" value="F:transcription cis-regulatory region binding"/>
    <property type="evidence" value="ECO:0007669"/>
    <property type="project" value="TreeGrafter"/>
</dbReference>
<feature type="domain" description="HTH tetR-type" evidence="3">
    <location>
        <begin position="12"/>
        <end position="72"/>
    </location>
</feature>
<dbReference type="InterPro" id="IPR009057">
    <property type="entry name" value="Homeodomain-like_sf"/>
</dbReference>